<dbReference type="SMART" id="SM00342">
    <property type="entry name" value="HTH_ARAC"/>
    <property type="match status" value="1"/>
</dbReference>
<feature type="domain" description="HTH araC/xylS-type" evidence="4">
    <location>
        <begin position="239"/>
        <end position="340"/>
    </location>
</feature>
<evidence type="ECO:0000259" key="4">
    <source>
        <dbReference type="PROSITE" id="PS01124"/>
    </source>
</evidence>
<evidence type="ECO:0000256" key="3">
    <source>
        <dbReference type="ARBA" id="ARBA00023163"/>
    </source>
</evidence>
<dbReference type="Pfam" id="PF12833">
    <property type="entry name" value="HTH_18"/>
    <property type="match status" value="1"/>
</dbReference>
<keyword evidence="2" id="KW-0238">DNA-binding</keyword>
<dbReference type="InterPro" id="IPR009057">
    <property type="entry name" value="Homeodomain-like_sf"/>
</dbReference>
<evidence type="ECO:0000256" key="1">
    <source>
        <dbReference type="ARBA" id="ARBA00023015"/>
    </source>
</evidence>
<dbReference type="Gene3D" id="1.10.10.60">
    <property type="entry name" value="Homeodomain-like"/>
    <property type="match status" value="1"/>
</dbReference>
<dbReference type="PRINTS" id="PR00032">
    <property type="entry name" value="HTHARAC"/>
</dbReference>
<dbReference type="PANTHER" id="PTHR47894:SF1">
    <property type="entry name" value="HTH-TYPE TRANSCRIPTIONAL REGULATOR VQSM"/>
    <property type="match status" value="1"/>
</dbReference>
<keyword evidence="1" id="KW-0805">Transcription regulation</keyword>
<name>A0ABV4N6E2_9VIBR</name>
<evidence type="ECO:0000256" key="2">
    <source>
        <dbReference type="ARBA" id="ARBA00023125"/>
    </source>
</evidence>
<organism evidence="5 6">
    <name type="scientific">Vibrio gallaecicus</name>
    <dbReference type="NCBI Taxonomy" id="552386"/>
    <lineage>
        <taxon>Bacteria</taxon>
        <taxon>Pseudomonadati</taxon>
        <taxon>Pseudomonadota</taxon>
        <taxon>Gammaproteobacteria</taxon>
        <taxon>Vibrionales</taxon>
        <taxon>Vibrionaceae</taxon>
        <taxon>Vibrio</taxon>
    </lineage>
</organism>
<keyword evidence="6" id="KW-1185">Reference proteome</keyword>
<evidence type="ECO:0000313" key="6">
    <source>
        <dbReference type="Proteomes" id="UP001570417"/>
    </source>
</evidence>
<comment type="caution">
    <text evidence="5">The sequence shown here is derived from an EMBL/GenBank/DDBJ whole genome shotgun (WGS) entry which is preliminary data.</text>
</comment>
<dbReference type="RefSeq" id="WP_372264543.1">
    <property type="nucleotide sequence ID" value="NZ_JBFRUW010000003.1"/>
</dbReference>
<protein>
    <submittedName>
        <fullName evidence="5">Helix-turn-helix domain-containing protein</fullName>
    </submittedName>
</protein>
<dbReference type="SUPFAM" id="SSF46689">
    <property type="entry name" value="Homeodomain-like"/>
    <property type="match status" value="1"/>
</dbReference>
<dbReference type="PANTHER" id="PTHR47894">
    <property type="entry name" value="HTH-TYPE TRANSCRIPTIONAL REGULATOR GADX"/>
    <property type="match status" value="1"/>
</dbReference>
<evidence type="ECO:0000313" key="5">
    <source>
        <dbReference type="EMBL" id="MFA0566880.1"/>
    </source>
</evidence>
<accession>A0ABV4N6E2</accession>
<proteinExistence type="predicted"/>
<dbReference type="InterPro" id="IPR018060">
    <property type="entry name" value="HTH_AraC"/>
</dbReference>
<reference evidence="5 6" key="1">
    <citation type="journal article" date="2024" name="ISME J.">
        <title>Tailless and filamentous prophages are predominant in marine Vibrio.</title>
        <authorList>
            <person name="Steensen K."/>
            <person name="Seneca J."/>
            <person name="Bartlau N."/>
            <person name="Yu X.A."/>
            <person name="Hussain F.A."/>
            <person name="Polz M.F."/>
        </authorList>
    </citation>
    <scope>NUCLEOTIDE SEQUENCE [LARGE SCALE GENOMIC DNA]</scope>
    <source>
        <strain evidence="5 6">10N.222.51.A1</strain>
    </source>
</reference>
<keyword evidence="3" id="KW-0804">Transcription</keyword>
<gene>
    <name evidence="5" type="ORF">AB4566_01175</name>
</gene>
<dbReference type="PROSITE" id="PS01124">
    <property type="entry name" value="HTH_ARAC_FAMILY_2"/>
    <property type="match status" value="1"/>
</dbReference>
<dbReference type="EMBL" id="JBFRUW010000003">
    <property type="protein sequence ID" value="MFA0566880.1"/>
    <property type="molecule type" value="Genomic_DNA"/>
</dbReference>
<dbReference type="Proteomes" id="UP001570417">
    <property type="component" value="Unassembled WGS sequence"/>
</dbReference>
<sequence length="346" mass="39792">MAQSFSSQLPIFWFNILDSALEARVGDTSEFWEGDDSYQALLSADSVSAYQLQAAIAHIYQQFGYELIDIFSESAEYFDELELGPPVLAMLTAPTLTQFCELLSRYSIHIHPLLKIFSRKTDSGGLELWVVTPEYVDEITLMTHMSLGLYYGLILKLIRRYLNAPNQLVAIHFNRHTVGEEFLPIFERVFNVQMKQGYPVRYFFFSEEVVNMRGREYLADFHLGLKQMADKQLESVLESSMLFKVNEAFKTVPVKDISQENIASTLCMSTRTLNRKLQQEGINFRRLFDKYRLELSLTMLNRNEANITLIALELGFSDSSAFSRAFRKWTGQSPGQIRQNKLEGGQ</sequence>
<dbReference type="InterPro" id="IPR020449">
    <property type="entry name" value="Tscrpt_reg_AraC-type_HTH"/>
</dbReference>